<dbReference type="eggNOG" id="ENOG502SPKX">
    <property type="taxonomic scope" value="Eukaryota"/>
</dbReference>
<dbReference type="HOGENOM" id="CLU_042688_0_0_1"/>
<dbReference type="GO" id="GO:0016491">
    <property type="term" value="F:oxidoreductase activity"/>
    <property type="evidence" value="ECO:0007669"/>
    <property type="project" value="InterPro"/>
</dbReference>
<organism evidence="2 3">
    <name type="scientific">Pestalotiopsis fici (strain W106-1 / CGMCC3.15140)</name>
    <dbReference type="NCBI Taxonomy" id="1229662"/>
    <lineage>
        <taxon>Eukaryota</taxon>
        <taxon>Fungi</taxon>
        <taxon>Dikarya</taxon>
        <taxon>Ascomycota</taxon>
        <taxon>Pezizomycotina</taxon>
        <taxon>Sordariomycetes</taxon>
        <taxon>Xylariomycetidae</taxon>
        <taxon>Amphisphaeriales</taxon>
        <taxon>Sporocadaceae</taxon>
        <taxon>Pestalotiopsis</taxon>
    </lineage>
</organism>
<sequence>MDKIYYPVQKSSADPRTTNLEFEVQEQTFLDMRESLNSFSLDIHGFESRLWPTQMDTSDFQDREKVESCYFDEAREILKTIDEGYDNVYFFDWRLRDASAPRNRSRLDMNDLTTWLLPSQNVHIDQSAASVLKRVQLHLPDDAENLLQGRVRVINIWRPIRGPVEDYPLALCDGTSVSDVDLIACDHVRRNFKGETIYPYYSPNQKWYYLSKQEKDEVLLIKMFDSDPSVKASMTFADFEENHLMHLFTIHAAHPMHFRE</sequence>
<evidence type="ECO:0000313" key="2">
    <source>
        <dbReference type="EMBL" id="ETS78888.1"/>
    </source>
</evidence>
<evidence type="ECO:0008006" key="4">
    <source>
        <dbReference type="Google" id="ProtNLM"/>
    </source>
</evidence>
<name>W3WYD5_PESFW</name>
<keyword evidence="3" id="KW-1185">Reference proteome</keyword>
<dbReference type="PANTHER" id="PTHR34598">
    <property type="entry name" value="BLL6449 PROTEIN"/>
    <property type="match status" value="1"/>
</dbReference>
<dbReference type="InterPro" id="IPR044053">
    <property type="entry name" value="AsaB-like"/>
</dbReference>
<dbReference type="NCBIfam" id="NF041278">
    <property type="entry name" value="CmcJ_NvfI_EfuI"/>
    <property type="match status" value="1"/>
</dbReference>
<dbReference type="Proteomes" id="UP000030651">
    <property type="component" value="Unassembled WGS sequence"/>
</dbReference>
<dbReference type="PANTHER" id="PTHR34598:SF3">
    <property type="entry name" value="OXIDOREDUCTASE AN1597"/>
    <property type="match status" value="1"/>
</dbReference>
<dbReference type="OMA" id="QRRFRII"/>
<dbReference type="InParanoid" id="W3WYD5"/>
<accession>W3WYD5</accession>
<protein>
    <recommendedName>
        <fullName evidence="4">Methyltransferase CmcJ</fullName>
    </recommendedName>
</protein>
<dbReference type="AlphaFoldDB" id="W3WYD5"/>
<dbReference type="OrthoDB" id="412788at2759"/>
<evidence type="ECO:0000313" key="3">
    <source>
        <dbReference type="Proteomes" id="UP000030651"/>
    </source>
</evidence>
<gene>
    <name evidence="2" type="ORF">PFICI_08741</name>
</gene>
<dbReference type="EMBL" id="KI912114">
    <property type="protein sequence ID" value="ETS78888.1"/>
    <property type="molecule type" value="Genomic_DNA"/>
</dbReference>
<evidence type="ECO:0000256" key="1">
    <source>
        <dbReference type="ARBA" id="ARBA00023604"/>
    </source>
</evidence>
<dbReference type="RefSeq" id="XP_007835513.1">
    <property type="nucleotide sequence ID" value="XM_007837322.1"/>
</dbReference>
<proteinExistence type="inferred from homology"/>
<dbReference type="GeneID" id="19273754"/>
<comment type="similarity">
    <text evidence="1">Belongs to the asaB hydroxylase/desaturase family.</text>
</comment>
<reference evidence="3" key="1">
    <citation type="journal article" date="2015" name="BMC Genomics">
        <title>Genomic and transcriptomic analysis of the endophytic fungus Pestalotiopsis fici reveals its lifestyle and high potential for synthesis of natural products.</title>
        <authorList>
            <person name="Wang X."/>
            <person name="Zhang X."/>
            <person name="Liu L."/>
            <person name="Xiang M."/>
            <person name="Wang W."/>
            <person name="Sun X."/>
            <person name="Che Y."/>
            <person name="Guo L."/>
            <person name="Liu G."/>
            <person name="Guo L."/>
            <person name="Wang C."/>
            <person name="Yin W.B."/>
            <person name="Stadler M."/>
            <person name="Zhang X."/>
            <person name="Liu X."/>
        </authorList>
    </citation>
    <scope>NUCLEOTIDE SEQUENCE [LARGE SCALE GENOMIC DNA]</scope>
    <source>
        <strain evidence="3">W106-1 / CGMCC3.15140</strain>
    </source>
</reference>
<dbReference type="KEGG" id="pfy:PFICI_08741"/>